<dbReference type="PANTHER" id="PTHR47036:SF1">
    <property type="entry name" value="COBALT-FACTOR III C(17)-METHYLTRANSFERASE-RELATED"/>
    <property type="match status" value="1"/>
</dbReference>
<dbReference type="InterPro" id="IPR051810">
    <property type="entry name" value="Precorrin_MeTrfase"/>
</dbReference>
<evidence type="ECO:0000313" key="5">
    <source>
        <dbReference type="EMBL" id="AEB94306.1"/>
    </source>
</evidence>
<organism evidence="5 6">
    <name type="scientific">Metallosphaera cuprina (strain Ar-4)</name>
    <dbReference type="NCBI Taxonomy" id="1006006"/>
    <lineage>
        <taxon>Archaea</taxon>
        <taxon>Thermoproteota</taxon>
        <taxon>Thermoprotei</taxon>
        <taxon>Sulfolobales</taxon>
        <taxon>Sulfolobaceae</taxon>
        <taxon>Metallosphaera</taxon>
    </lineage>
</organism>
<dbReference type="InterPro" id="IPR014777">
    <property type="entry name" value="4pyrrole_Mease_sub1"/>
</dbReference>
<dbReference type="GeneID" id="10492392"/>
<evidence type="ECO:0000256" key="3">
    <source>
        <dbReference type="ARBA" id="ARBA00022691"/>
    </source>
</evidence>
<dbReference type="PATRIC" id="fig|1006006.8.peg.198"/>
<dbReference type="Gene3D" id="3.30.950.10">
    <property type="entry name" value="Methyltransferase, Cobalt-precorrin-4 Transmethylase, Domain 2"/>
    <property type="match status" value="1"/>
</dbReference>
<dbReference type="AlphaFoldDB" id="F4FYR7"/>
<evidence type="ECO:0000259" key="4">
    <source>
        <dbReference type="Pfam" id="PF00590"/>
    </source>
</evidence>
<dbReference type="Gene3D" id="3.40.1010.10">
    <property type="entry name" value="Cobalt-precorrin-4 Transmethylase, Domain 1"/>
    <property type="match status" value="1"/>
</dbReference>
<dbReference type="HOGENOM" id="CLU_1286349_0_0_2"/>
<dbReference type="RefSeq" id="WP_013736806.1">
    <property type="nucleotide sequence ID" value="NC_015435.1"/>
</dbReference>
<dbReference type="GO" id="GO:0008168">
    <property type="term" value="F:methyltransferase activity"/>
    <property type="evidence" value="ECO:0007669"/>
    <property type="project" value="UniProtKB-KW"/>
</dbReference>
<name>F4FYR7_METCR</name>
<dbReference type="eggNOG" id="arCOG00647">
    <property type="taxonomic scope" value="Archaea"/>
</dbReference>
<evidence type="ECO:0000256" key="1">
    <source>
        <dbReference type="ARBA" id="ARBA00022603"/>
    </source>
</evidence>
<dbReference type="Pfam" id="PF00590">
    <property type="entry name" value="TP_methylase"/>
    <property type="match status" value="1"/>
</dbReference>
<proteinExistence type="predicted"/>
<accession>F4FYR7</accession>
<protein>
    <submittedName>
        <fullName evidence="5">Uroporphyrin-III C/tetrapyrrole methyltransferase</fullName>
    </submittedName>
</protein>
<dbReference type="Proteomes" id="UP000007812">
    <property type="component" value="Chromosome"/>
</dbReference>
<dbReference type="STRING" id="1006006.Mcup_0197"/>
<keyword evidence="3" id="KW-0949">S-adenosyl-L-methionine</keyword>
<keyword evidence="2" id="KW-0808">Transferase</keyword>
<dbReference type="InterPro" id="IPR035996">
    <property type="entry name" value="4pyrrol_Methylase_sf"/>
</dbReference>
<dbReference type="EMBL" id="CP002656">
    <property type="protein sequence ID" value="AEB94306.1"/>
    <property type="molecule type" value="Genomic_DNA"/>
</dbReference>
<evidence type="ECO:0000256" key="2">
    <source>
        <dbReference type="ARBA" id="ARBA00022679"/>
    </source>
</evidence>
<dbReference type="InterPro" id="IPR000878">
    <property type="entry name" value="4pyrrol_Mease"/>
</dbReference>
<dbReference type="OrthoDB" id="35891at2157"/>
<dbReference type="PANTHER" id="PTHR47036">
    <property type="entry name" value="COBALT-FACTOR III C(17)-METHYLTRANSFERASE-RELATED"/>
    <property type="match status" value="1"/>
</dbReference>
<dbReference type="InterPro" id="IPR014776">
    <property type="entry name" value="4pyrrole_Mease_sub2"/>
</dbReference>
<dbReference type="KEGG" id="mcn:Mcup_0197"/>
<feature type="domain" description="Tetrapyrrole methylase" evidence="4">
    <location>
        <begin position="2"/>
        <end position="196"/>
    </location>
</feature>
<reference evidence="5 6" key="1">
    <citation type="journal article" date="2011" name="J. Bacteriol.">
        <title>Complete genome sequence of Metallosphaera cuprina, a metal sulfide-oxidizing archaeon from a hot spring.</title>
        <authorList>
            <person name="Liu L.J."/>
            <person name="You X.Y."/>
            <person name="Zheng H."/>
            <person name="Wang S."/>
            <person name="Jiang C.Y."/>
            <person name="Liu S.J."/>
        </authorList>
    </citation>
    <scope>NUCLEOTIDE SEQUENCE [LARGE SCALE GENOMIC DNA]</scope>
    <source>
        <strain evidence="5 6">Ar-4</strain>
    </source>
</reference>
<dbReference type="SUPFAM" id="SSF53790">
    <property type="entry name" value="Tetrapyrrole methylase"/>
    <property type="match status" value="1"/>
</dbReference>
<sequence length="214" mass="23458">MIKVVGIGAGGDTLTLRAVREIRKAEVIIGYRGYIRQIENFIGPNTKVIETDVDQIELRIRQALSMKERNTVIISSGDPMVFGMGSRLADRADEIIPGITAISLAASILKVPLDNFAVINASTYSSPLPEILSRLNSAINGKFNIGIYNLNPVKRRADALTIEKIVKESANGWTFYIISNAMKSNQSVISGKVQDLDITIVNMNSLLMLRPVVK</sequence>
<gene>
    <name evidence="5" type="ordered locus">Mcup_0197</name>
</gene>
<keyword evidence="6" id="KW-1185">Reference proteome</keyword>
<evidence type="ECO:0000313" key="6">
    <source>
        <dbReference type="Proteomes" id="UP000007812"/>
    </source>
</evidence>
<keyword evidence="1 5" id="KW-0489">Methyltransferase</keyword>
<dbReference type="GO" id="GO:0032259">
    <property type="term" value="P:methylation"/>
    <property type="evidence" value="ECO:0007669"/>
    <property type="project" value="UniProtKB-KW"/>
</dbReference>